<dbReference type="GO" id="GO:0046872">
    <property type="term" value="F:metal ion binding"/>
    <property type="evidence" value="ECO:0007669"/>
    <property type="project" value="UniProtKB-KW"/>
</dbReference>
<organism evidence="5 6">
    <name type="scientific">Candidatus Nitrospira kreftii</name>
    <dbReference type="NCBI Taxonomy" id="2652173"/>
    <lineage>
        <taxon>Bacteria</taxon>
        <taxon>Pseudomonadati</taxon>
        <taxon>Nitrospirota</taxon>
        <taxon>Nitrospiria</taxon>
        <taxon>Nitrospirales</taxon>
        <taxon>Nitrospiraceae</taxon>
        <taxon>Nitrospira</taxon>
    </lineage>
</organism>
<reference evidence="5 6" key="1">
    <citation type="journal article" date="2020" name="ISME J.">
        <title>Enrichment and physiological characterization of a novel comammox Nitrospira indicates ammonium inhibition of complete nitrification.</title>
        <authorList>
            <person name="Sakoula D."/>
            <person name="Koch H."/>
            <person name="Frank J."/>
            <person name="Jetten M.S.M."/>
            <person name="van Kessel M.A.H.J."/>
            <person name="Lucker S."/>
        </authorList>
    </citation>
    <scope>NUCLEOTIDE SEQUENCE [LARGE SCALE GENOMIC DNA]</scope>
    <source>
        <strain evidence="5">Comreactor17</strain>
    </source>
</reference>
<dbReference type="Proteomes" id="UP000593737">
    <property type="component" value="Chromosome"/>
</dbReference>
<feature type="signal peptide" evidence="3">
    <location>
        <begin position="1"/>
        <end position="28"/>
    </location>
</feature>
<proteinExistence type="predicted"/>
<evidence type="ECO:0000313" key="6">
    <source>
        <dbReference type="Proteomes" id="UP000593737"/>
    </source>
</evidence>
<dbReference type="EMBL" id="CP047423">
    <property type="protein sequence ID" value="QPD06076.1"/>
    <property type="molecule type" value="Genomic_DNA"/>
</dbReference>
<evidence type="ECO:0000259" key="4">
    <source>
        <dbReference type="Pfam" id="PF05567"/>
    </source>
</evidence>
<dbReference type="KEGG" id="nkf:Nkreftii_003850"/>
<dbReference type="InterPro" id="IPR008707">
    <property type="entry name" value="B-propeller_PilY1"/>
</dbReference>
<accession>A0A7S8J1F1</accession>
<evidence type="ECO:0000256" key="1">
    <source>
        <dbReference type="ARBA" id="ARBA00022723"/>
    </source>
</evidence>
<protein>
    <recommendedName>
        <fullName evidence="4">PilY1 beta-propeller domain-containing protein</fullName>
    </recommendedName>
</protein>
<sequence>MKRKTQAFPGAVGIIMAAGLAWTLTASAQTMDQYASAPPFVSDQVAPNIIILMDNSGSMRNRACEATSCGTLPDGTPSTTTSFVATTRYSGFADPMRCYVWDATDNRFELGVGAKVALNTPCPATEYDGNFVNWATFRRFDAVKKAMNGGQCQNGFSPARNPDSTCKPYGTPSLPTVRAQSGTGLNTETTPAVPQPNGSNADLTYVGRIPAATYSGTPNNIYIHIEDDGDMCIDDDTGTTCPDSGGFVETELNQIAFAMYSEPTGVIQQIGPQARFALAVFNNSGADNGLRILTGAGSRQTIDFAGTTVETFNTNTAAMVDAVDEAFPATWTPLAESLYEVARYVAQINSAFYTTQYVYPIAFSGGTSNGVSFGNSGVGGIGGAEISALTAPEVCPPGYINNACGRDPFFYGSNHTPAWASTSTQVRCCKTFVMVFTDGEPTQDQGVPASINQYANANAQPYAGTYCVGNRGVPFVDPPGGTCNNDPATPNNVLLKQHRTDYVDSGRHYLDDVAYWAHINDLRPCSGTADGTIPVLGVSGHCLQGLQNLTVYTFYAFGNISGREILMHAAQLGGFEDTNGNNLPDLTSEWDKVNNQTGASGADGIPDTYFESSNVDDLQERLLASLTAILRKSASGTSISVLATSSTGEGSIYQAYFFTSDVGQGGANVKWTGYAHALFIDGFGNFREDTNQDGTLTYDQDLIVTTRYDNVPTSPTYQKVLVDKFADANADGVADSMTPTFTGDLKSITPIWEAGKELANATSASRKVLTWVDVDNDGIVDSTEQIEFSAANCAALRDYLRYAGDTCAGSTNATNLINFIRGDEIAGLRTRMLEVPVGSGNYKVWKLGDPIHSTPTVVGAPKARYDLAFGDPTYTAFYAKYRTRRQVVYVGANDGMLHAFNGGYYHKGDDPTTAAAVEHGWYTKNPSDNSSGANLGSELWSFIPQELLPHLQWLARTDYTHVYYVDLKPTIAEARIFTPDADHPGGWGTVLIGGFRMGGSCGNCAAGSGAPAMTTTIGGVSRTFYSAYFALDITNPEVDPKLLWVFSDSGLGLTTSYPAVARMNPKTDSPIDPTNEKWYVLFGSGPNGYHADLTAASPQTAKLYTVDLKNGPKVAAGGSLTTMPIGSWQSFMGHVVAVDKDSDWRTDVAYSVRTAHDGALPWRGKLYRLTMGCATAPCSPTNWGIANGATRTPTEVIDTFYDASLGTTVEVGPSASAPSVTLDDTDKMWVFFGTGRYLSNTDKVDNTLQRLFGIKDSVMNAMCNESSTVSCHDNDLVDVTNAVICIVCSGSTNQVTDPTNPGVTSFNGTGNTSMIGLVATKDGWRVTMPGPVNITDPVTLVTTNYAAERSVVNPTLVAGTIFFPTFAPTNDFCASDGASYLYALFYKTGTASTSPVIGTTTSGGNTNVNSKTSLGTGLASSGTIHCGQGCSYNVQMSTGAFTQGNVNLEGNYSRYVNWVHQRD</sequence>
<gene>
    <name evidence="5" type="ORF">Nkreftii_003850</name>
</gene>
<keyword evidence="2" id="KW-0106">Calcium</keyword>
<dbReference type="Pfam" id="PF05567">
    <property type="entry name" value="T4P_PilY1"/>
    <property type="match status" value="1"/>
</dbReference>
<keyword evidence="1" id="KW-0479">Metal-binding</keyword>
<feature type="domain" description="PilY1 beta-propeller" evidence="4">
    <location>
        <begin position="847"/>
        <end position="1259"/>
    </location>
</feature>
<keyword evidence="3" id="KW-0732">Signal</keyword>
<evidence type="ECO:0000256" key="2">
    <source>
        <dbReference type="ARBA" id="ARBA00022837"/>
    </source>
</evidence>
<evidence type="ECO:0000313" key="5">
    <source>
        <dbReference type="EMBL" id="QPD06076.1"/>
    </source>
</evidence>
<name>A0A7S8J1F1_9BACT</name>
<feature type="chain" id="PRO_5032492657" description="PilY1 beta-propeller domain-containing protein" evidence="3">
    <location>
        <begin position="29"/>
        <end position="1463"/>
    </location>
</feature>
<evidence type="ECO:0000256" key="3">
    <source>
        <dbReference type="SAM" id="SignalP"/>
    </source>
</evidence>